<evidence type="ECO:0000313" key="10">
    <source>
        <dbReference type="Proteomes" id="UP000304148"/>
    </source>
</evidence>
<dbReference type="InterPro" id="IPR050490">
    <property type="entry name" value="Bact_solute-bd_prot1"/>
</dbReference>
<dbReference type="AlphaFoldDB" id="A0A383RLX1"/>
<evidence type="ECO:0000256" key="7">
    <source>
        <dbReference type="ARBA" id="ARBA00023288"/>
    </source>
</evidence>
<evidence type="ECO:0000256" key="2">
    <source>
        <dbReference type="ARBA" id="ARBA00022448"/>
    </source>
</evidence>
<keyword evidence="2" id="KW-0813">Transport</keyword>
<dbReference type="Proteomes" id="UP000304148">
    <property type="component" value="Chromosome"/>
</dbReference>
<feature type="chain" id="PRO_5038414529" evidence="8">
    <location>
        <begin position="21"/>
        <end position="432"/>
    </location>
</feature>
<dbReference type="EMBL" id="LS992241">
    <property type="protein sequence ID" value="SYX87379.1"/>
    <property type="molecule type" value="Genomic_DNA"/>
</dbReference>
<dbReference type="Gene3D" id="3.40.190.10">
    <property type="entry name" value="Periplasmic binding protein-like II"/>
    <property type="match status" value="2"/>
</dbReference>
<evidence type="ECO:0000256" key="1">
    <source>
        <dbReference type="ARBA" id="ARBA00008520"/>
    </source>
</evidence>
<reference evidence="10" key="1">
    <citation type="submission" date="2018-08" db="EMBL/GenBank/DDBJ databases">
        <authorList>
            <person name="Chevrot R."/>
        </authorList>
    </citation>
    <scope>NUCLEOTIDE SEQUENCE [LARGE SCALE GENOMIC DNA]</scope>
</reference>
<evidence type="ECO:0000256" key="5">
    <source>
        <dbReference type="ARBA" id="ARBA00023136"/>
    </source>
</evidence>
<keyword evidence="7" id="KW-0449">Lipoprotein</keyword>
<keyword evidence="4 8" id="KW-0732">Signal</keyword>
<keyword evidence="6" id="KW-0564">Palmitate</keyword>
<feature type="signal peptide" evidence="8">
    <location>
        <begin position="1"/>
        <end position="20"/>
    </location>
</feature>
<evidence type="ECO:0000313" key="9">
    <source>
        <dbReference type="EMBL" id="SYX87379.1"/>
    </source>
</evidence>
<evidence type="ECO:0000256" key="6">
    <source>
        <dbReference type="ARBA" id="ARBA00023139"/>
    </source>
</evidence>
<sequence>MKRVAKWSLLMMLAVSVMLAGCGSKGDGGTTSSGGDQGKGNQEVKTVKIFQFKVEIAEALNRLKGEFEKTHPNIKLDIQTVGGGADYGAALKAKFASNDAPDIFNNGGYQEMITWADHLEDLSAEPWVKDVIPLAKEPMTKDGKLYGMPMNLEGYGFIYNKDLFQKAGITEMPKTLNQLEDAAKKLHAAGITPFSNGYQEWWILGIHNLNVPFAQQADPNSFIKALSDGSAKFQGNPEFEKWVKLLDLTVKYGNKNPLTTDYNTQVTLFAKGEAAMMQQGNWTQVQIDSIDPKLNLGVLPMPIDDDAAKNDKLLVGVPNNWVVNKNSKVKEEAKTFLNWMVSSDIGKEYIAKQFKFIPAMSTIQATADDLGDIAAEVVKYSQDNKVLSWNWFKYPDGATQEFGNAIQAYIAGKSDKDKMFADFQKAWDNLKK</sequence>
<proteinExistence type="inferred from homology"/>
<dbReference type="PROSITE" id="PS51257">
    <property type="entry name" value="PROKAR_LIPOPROTEIN"/>
    <property type="match status" value="1"/>
</dbReference>
<evidence type="ECO:0000256" key="3">
    <source>
        <dbReference type="ARBA" id="ARBA00022475"/>
    </source>
</evidence>
<dbReference type="SUPFAM" id="SSF53850">
    <property type="entry name" value="Periplasmic binding protein-like II"/>
    <property type="match status" value="1"/>
</dbReference>
<keyword evidence="5" id="KW-0472">Membrane</keyword>
<dbReference type="InterPro" id="IPR006059">
    <property type="entry name" value="SBP"/>
</dbReference>
<dbReference type="PANTHER" id="PTHR43649:SF33">
    <property type="entry name" value="POLYGALACTURONAN_RHAMNOGALACTURONAN-BINDING PROTEIN YTCQ"/>
    <property type="match status" value="1"/>
</dbReference>
<organism evidence="9 10">
    <name type="scientific">Paenibacillus alvei</name>
    <name type="common">Bacillus alvei</name>
    <dbReference type="NCBI Taxonomy" id="44250"/>
    <lineage>
        <taxon>Bacteria</taxon>
        <taxon>Bacillati</taxon>
        <taxon>Bacillota</taxon>
        <taxon>Bacilli</taxon>
        <taxon>Bacillales</taxon>
        <taxon>Paenibacillaceae</taxon>
        <taxon>Paenibacillus</taxon>
    </lineage>
</organism>
<protein>
    <submittedName>
        <fullName evidence="9">ABC transporter substrate-binding protein</fullName>
    </submittedName>
</protein>
<dbReference type="Pfam" id="PF01547">
    <property type="entry name" value="SBP_bac_1"/>
    <property type="match status" value="1"/>
</dbReference>
<dbReference type="PANTHER" id="PTHR43649">
    <property type="entry name" value="ARABINOSE-BINDING PROTEIN-RELATED"/>
    <property type="match status" value="1"/>
</dbReference>
<accession>A0A383RLX1</accession>
<dbReference type="GO" id="GO:0055085">
    <property type="term" value="P:transmembrane transport"/>
    <property type="evidence" value="ECO:0007669"/>
    <property type="project" value="InterPro"/>
</dbReference>
<dbReference type="RefSeq" id="WP_138188995.1">
    <property type="nucleotide sequence ID" value="NZ_LS992241.1"/>
</dbReference>
<evidence type="ECO:0000256" key="4">
    <source>
        <dbReference type="ARBA" id="ARBA00022729"/>
    </source>
</evidence>
<comment type="similarity">
    <text evidence="1">Belongs to the bacterial solute-binding protein 1 family.</text>
</comment>
<gene>
    <name evidence="9" type="ORF">PBLR_15809</name>
</gene>
<dbReference type="InterPro" id="IPR006061">
    <property type="entry name" value="SBP_1_CS"/>
</dbReference>
<name>A0A383RLX1_PAEAL</name>
<evidence type="ECO:0000256" key="8">
    <source>
        <dbReference type="SAM" id="SignalP"/>
    </source>
</evidence>
<keyword evidence="3" id="KW-1003">Cell membrane</keyword>
<dbReference type="PROSITE" id="PS01037">
    <property type="entry name" value="SBP_BACTERIAL_1"/>
    <property type="match status" value="1"/>
</dbReference>